<dbReference type="InterPro" id="IPR053781">
    <property type="entry name" value="F-box_AtFBL13-like"/>
</dbReference>
<evidence type="ECO:0000256" key="1">
    <source>
        <dbReference type="SAM" id="MobiDB-lite"/>
    </source>
</evidence>
<dbReference type="CDD" id="cd22160">
    <property type="entry name" value="F-box_AtFBL13-like"/>
    <property type="match status" value="1"/>
</dbReference>
<feature type="domain" description="F-box" evidence="2">
    <location>
        <begin position="28"/>
        <end position="67"/>
    </location>
</feature>
<dbReference type="InterPro" id="IPR036047">
    <property type="entry name" value="F-box-like_dom_sf"/>
</dbReference>
<dbReference type="InterPro" id="IPR001810">
    <property type="entry name" value="F-box_dom"/>
</dbReference>
<comment type="caution">
    <text evidence="3">The sequence shown here is derived from an EMBL/GenBank/DDBJ whole genome shotgun (WGS) entry which is preliminary data.</text>
</comment>
<feature type="region of interest" description="Disordered" evidence="1">
    <location>
        <begin position="1"/>
        <end position="21"/>
    </location>
</feature>
<proteinExistence type="predicted"/>
<dbReference type="Pfam" id="PF00646">
    <property type="entry name" value="F-box"/>
    <property type="match status" value="1"/>
</dbReference>
<reference evidence="3" key="1">
    <citation type="journal article" date="2018" name="DNA Res.">
        <title>Multiple hybrid de novo genome assembly of finger millet, an orphan allotetraploid crop.</title>
        <authorList>
            <person name="Hatakeyama M."/>
            <person name="Aluri S."/>
            <person name="Balachadran M.T."/>
            <person name="Sivarajan S.R."/>
            <person name="Patrignani A."/>
            <person name="Gruter S."/>
            <person name="Poveda L."/>
            <person name="Shimizu-Inatsugi R."/>
            <person name="Baeten J."/>
            <person name="Francoijs K.J."/>
            <person name="Nataraja K.N."/>
            <person name="Reddy Y.A.N."/>
            <person name="Phadnis S."/>
            <person name="Ravikumar R.L."/>
            <person name="Schlapbach R."/>
            <person name="Sreeman S.M."/>
            <person name="Shimizu K.K."/>
        </authorList>
    </citation>
    <scope>NUCLEOTIDE SEQUENCE</scope>
</reference>
<evidence type="ECO:0000313" key="3">
    <source>
        <dbReference type="EMBL" id="GJN14863.1"/>
    </source>
</evidence>
<protein>
    <recommendedName>
        <fullName evidence="2">F-box domain-containing protein</fullName>
    </recommendedName>
</protein>
<accession>A0AAV5DV57</accession>
<gene>
    <name evidence="3" type="primary">gb01730</name>
    <name evidence="3" type="ORF">PR202_gb01730</name>
</gene>
<name>A0AAV5DV57_ELECO</name>
<dbReference type="SUPFAM" id="SSF81383">
    <property type="entry name" value="F-box domain"/>
    <property type="match status" value="1"/>
</dbReference>
<dbReference type="EMBL" id="BQKI01000071">
    <property type="protein sequence ID" value="GJN14863.1"/>
    <property type="molecule type" value="Genomic_DNA"/>
</dbReference>
<dbReference type="Proteomes" id="UP001054889">
    <property type="component" value="Unassembled WGS sequence"/>
</dbReference>
<sequence length="446" mass="49195">MSMEQSGGEVAAKRVSDNDASAGGEDCLSALPDEVLVLILLCLYIKDAVWTSVLSRRWRRIWTLLPVLRFGIVRDSRYLSSALFASEVPLRNLHVTDRNASPESLATWLPTATRRVSGKLVLVNFASERRAADGELEESQGGTFELPCFETATLIGLSLGFLGLSVLPAGVFARLTELSLGDVRFHGPGDLGDVVSSPRCPCLQKLSIDNNQHVVNISAPQLESLKWVDAYDPSSIHLGSMEHLQMLSTYFFVYASDGFTDNRACLMLLSQFKAIENLVLSLGYLLDIDNLQYLMEDMTMLPDVITSLELIVTSNGHAIGACSFHVLRICSGIKRLKLTLSSTLNLEVKLFAYQGSKVPVTVIDKIFVAPVWDSDNSWPMESPRFDRRWFIALPAAAAAAVLPAGLAKLHPTHPPFIQSAITRTAWRSVQRQESNSPHEQRNQPRA</sequence>
<keyword evidence="4" id="KW-1185">Reference proteome</keyword>
<organism evidence="3 4">
    <name type="scientific">Eleusine coracana subsp. coracana</name>
    <dbReference type="NCBI Taxonomy" id="191504"/>
    <lineage>
        <taxon>Eukaryota</taxon>
        <taxon>Viridiplantae</taxon>
        <taxon>Streptophyta</taxon>
        <taxon>Embryophyta</taxon>
        <taxon>Tracheophyta</taxon>
        <taxon>Spermatophyta</taxon>
        <taxon>Magnoliopsida</taxon>
        <taxon>Liliopsida</taxon>
        <taxon>Poales</taxon>
        <taxon>Poaceae</taxon>
        <taxon>PACMAD clade</taxon>
        <taxon>Chloridoideae</taxon>
        <taxon>Cynodonteae</taxon>
        <taxon>Eleusininae</taxon>
        <taxon>Eleusine</taxon>
    </lineage>
</organism>
<reference evidence="3" key="2">
    <citation type="submission" date="2021-12" db="EMBL/GenBank/DDBJ databases">
        <title>Resequencing data analysis of finger millet.</title>
        <authorList>
            <person name="Hatakeyama M."/>
            <person name="Aluri S."/>
            <person name="Balachadran M.T."/>
            <person name="Sivarajan S.R."/>
            <person name="Poveda L."/>
            <person name="Shimizu-Inatsugi R."/>
            <person name="Schlapbach R."/>
            <person name="Sreeman S.M."/>
            <person name="Shimizu K.K."/>
        </authorList>
    </citation>
    <scope>NUCLEOTIDE SEQUENCE</scope>
</reference>
<dbReference type="InterPro" id="IPR055312">
    <property type="entry name" value="FBL15-like"/>
</dbReference>
<evidence type="ECO:0000259" key="2">
    <source>
        <dbReference type="Pfam" id="PF00646"/>
    </source>
</evidence>
<dbReference type="PANTHER" id="PTHR34709">
    <property type="entry name" value="OS10G0396666 PROTEIN"/>
    <property type="match status" value="1"/>
</dbReference>
<dbReference type="SUPFAM" id="SSF52058">
    <property type="entry name" value="L domain-like"/>
    <property type="match status" value="1"/>
</dbReference>
<dbReference type="PANTHER" id="PTHR34709:SF61">
    <property type="entry name" value="OS07G0229100 PROTEIN"/>
    <property type="match status" value="1"/>
</dbReference>
<evidence type="ECO:0000313" key="4">
    <source>
        <dbReference type="Proteomes" id="UP001054889"/>
    </source>
</evidence>
<dbReference type="AlphaFoldDB" id="A0AAV5DV57"/>